<dbReference type="EMBL" id="JBHSZV010000027">
    <property type="protein sequence ID" value="MFC7062408.1"/>
    <property type="molecule type" value="Genomic_DNA"/>
</dbReference>
<protein>
    <submittedName>
        <fullName evidence="5">Extracellular solute-binding protein</fullName>
    </submittedName>
</protein>
<comment type="caution">
    <text evidence="5">The sequence shown here is derived from an EMBL/GenBank/DDBJ whole genome shotgun (WGS) entry which is preliminary data.</text>
</comment>
<keyword evidence="3" id="KW-0732">Signal</keyword>
<dbReference type="PANTHER" id="PTHR30061:SF50">
    <property type="entry name" value="MALTOSE_MALTODEXTRIN-BINDING PERIPLASMIC PROTEIN"/>
    <property type="match status" value="1"/>
</dbReference>
<dbReference type="Proteomes" id="UP001596410">
    <property type="component" value="Unassembled WGS sequence"/>
</dbReference>
<name>A0ABW2ELW7_9BACI</name>
<evidence type="ECO:0000256" key="3">
    <source>
        <dbReference type="ARBA" id="ARBA00022729"/>
    </source>
</evidence>
<evidence type="ECO:0000313" key="5">
    <source>
        <dbReference type="EMBL" id="MFC7062408.1"/>
    </source>
</evidence>
<feature type="region of interest" description="Disordered" evidence="4">
    <location>
        <begin position="405"/>
        <end position="427"/>
    </location>
</feature>
<dbReference type="Gene3D" id="3.40.190.10">
    <property type="entry name" value="Periplasmic binding protein-like II"/>
    <property type="match status" value="2"/>
</dbReference>
<dbReference type="Pfam" id="PF01547">
    <property type="entry name" value="SBP_bac_1"/>
    <property type="match status" value="1"/>
</dbReference>
<dbReference type="PROSITE" id="PS51257">
    <property type="entry name" value="PROKAR_LIPOPROTEIN"/>
    <property type="match status" value="1"/>
</dbReference>
<organism evidence="5 6">
    <name type="scientific">Halobacillus seohaensis</name>
    <dbReference type="NCBI Taxonomy" id="447421"/>
    <lineage>
        <taxon>Bacteria</taxon>
        <taxon>Bacillati</taxon>
        <taxon>Bacillota</taxon>
        <taxon>Bacilli</taxon>
        <taxon>Bacillales</taxon>
        <taxon>Bacillaceae</taxon>
        <taxon>Halobacillus</taxon>
    </lineage>
</organism>
<evidence type="ECO:0000256" key="4">
    <source>
        <dbReference type="SAM" id="MobiDB-lite"/>
    </source>
</evidence>
<accession>A0ABW2ELW7</accession>
<dbReference type="InterPro" id="IPR006059">
    <property type="entry name" value="SBP"/>
</dbReference>
<dbReference type="RefSeq" id="WP_204709357.1">
    <property type="nucleotide sequence ID" value="NZ_JBHSZV010000027.1"/>
</dbReference>
<dbReference type="SUPFAM" id="SSF53850">
    <property type="entry name" value="Periplasmic binding protein-like II"/>
    <property type="match status" value="1"/>
</dbReference>
<evidence type="ECO:0000256" key="2">
    <source>
        <dbReference type="ARBA" id="ARBA00022448"/>
    </source>
</evidence>
<gene>
    <name evidence="5" type="ORF">ACFQIC_11120</name>
</gene>
<evidence type="ECO:0000256" key="1">
    <source>
        <dbReference type="ARBA" id="ARBA00008520"/>
    </source>
</evidence>
<proteinExistence type="inferred from homology"/>
<dbReference type="PANTHER" id="PTHR30061">
    <property type="entry name" value="MALTOSE-BINDING PERIPLASMIC PROTEIN"/>
    <property type="match status" value="1"/>
</dbReference>
<reference evidence="6" key="1">
    <citation type="journal article" date="2019" name="Int. J. Syst. Evol. Microbiol.">
        <title>The Global Catalogue of Microorganisms (GCM) 10K type strain sequencing project: providing services to taxonomists for standard genome sequencing and annotation.</title>
        <authorList>
            <consortium name="The Broad Institute Genomics Platform"/>
            <consortium name="The Broad Institute Genome Sequencing Center for Infectious Disease"/>
            <person name="Wu L."/>
            <person name="Ma J."/>
        </authorList>
    </citation>
    <scope>NUCLEOTIDE SEQUENCE [LARGE SCALE GENOMIC DNA]</scope>
    <source>
        <strain evidence="6">CGMCC 4.1621</strain>
    </source>
</reference>
<evidence type="ECO:0000313" key="6">
    <source>
        <dbReference type="Proteomes" id="UP001596410"/>
    </source>
</evidence>
<feature type="compositionally biased region" description="Basic and acidic residues" evidence="4">
    <location>
        <begin position="413"/>
        <end position="427"/>
    </location>
</feature>
<sequence>MIKHKMWIIAIVILLFVVGCQDSESSSSGDSGESGDSETITLWHIETGESEKALQDSVERFENSHDGVTVEMVRQENDPYKTKLTVAMGGGTPPDVFHSWGGGWLEKFVDAGQVKDLTEDIDTSNYLPAALTPATFDDKNYGAPLAMDIVPVWYNKEMFENFGLEEPETYEELKDIIETLKSNDILPFSLANQSKWPGSFYYMYLAERIGGPELFNEAYNRDGRGFDDEAYVKAGEHLQELVEMGAFPDGFNGMNFDTGQSRQLIYAEQAGMIVQGNWMLGTTRDDMPEFEEKLGFFLFPSIEGGEGSNKDIVGGVSPVFSVSEKSENKDLATELVNELTSKETAQQLANSDGAISAVKDVEYDDEYVQEISEVLEEAEYMQTFYDQTLPPELAEVHLDTTQSLFGLSTTPEEAAKEVEEKAKETLE</sequence>
<keyword evidence="2" id="KW-0813">Transport</keyword>
<comment type="similarity">
    <text evidence="1">Belongs to the bacterial solute-binding protein 1 family.</text>
</comment>
<keyword evidence="6" id="KW-1185">Reference proteome</keyword>